<reference evidence="5" key="1">
    <citation type="submission" date="2015-10" db="EMBL/GenBank/DDBJ databases">
        <authorList>
            <person name="Lehtovirta-Morley L.E."/>
            <person name="Vieille C."/>
        </authorList>
    </citation>
    <scope>NUCLEOTIDE SEQUENCE [LARGE SCALE GENOMIC DNA]</scope>
</reference>
<keyword evidence="1" id="KW-0547">Nucleotide-binding</keyword>
<dbReference type="Pfam" id="PF06745">
    <property type="entry name" value="ATPase"/>
    <property type="match status" value="1"/>
</dbReference>
<dbReference type="AlphaFoldDB" id="A0A128A332"/>
<name>A0A128A332_9ARCH</name>
<dbReference type="GO" id="GO:0005524">
    <property type="term" value="F:ATP binding"/>
    <property type="evidence" value="ECO:0007669"/>
    <property type="project" value="UniProtKB-KW"/>
</dbReference>
<sequence>MMDEVIEVRTGIPGFDSVLAGGLKQGKTISLSGPPGSGKTTFAMQFLYSGAKDFDESGIFVTLSQSPSEIKNDCKLLGWDIQKLIDAGQLMIIDARPFKKKEGFIALDESFYHGEPLPFMHLTQLILSSIKKIGAKRVVVDSLTVLTLQYVNNFYIRQGLQGLVYALEDQNCRSILISEVDSYEKSPVEWYVSSGVILLCHVRKEYSMERTIQVLKMRGSKHSEQIFPIKLNEMGIQIVYPKMMS</sequence>
<dbReference type="Gene3D" id="3.40.50.300">
    <property type="entry name" value="P-loop containing nucleotide triphosphate hydrolases"/>
    <property type="match status" value="1"/>
</dbReference>
<dbReference type="EMBL" id="LN890280">
    <property type="protein sequence ID" value="CUR51727.1"/>
    <property type="molecule type" value="Genomic_DNA"/>
</dbReference>
<keyword evidence="5" id="KW-1185">Reference proteome</keyword>
<keyword evidence="2" id="KW-0067">ATP-binding</keyword>
<evidence type="ECO:0000313" key="4">
    <source>
        <dbReference type="EMBL" id="CUR51727.1"/>
    </source>
</evidence>
<organism evidence="4 5">
    <name type="scientific">Nitrosotalea devaniterrae</name>
    <dbReference type="NCBI Taxonomy" id="1078905"/>
    <lineage>
        <taxon>Archaea</taxon>
        <taxon>Nitrososphaerota</taxon>
        <taxon>Nitrososphaeria</taxon>
        <taxon>Nitrosotaleales</taxon>
        <taxon>Nitrosotaleaceae</taxon>
        <taxon>Nitrosotalea</taxon>
    </lineage>
</organism>
<dbReference type="InterPro" id="IPR027417">
    <property type="entry name" value="P-loop_NTPase"/>
</dbReference>
<protein>
    <submittedName>
        <fullName evidence="4">Putative circadian clock protein KaiC</fullName>
    </submittedName>
</protein>
<dbReference type="PROSITE" id="PS51146">
    <property type="entry name" value="KAIC"/>
    <property type="match status" value="1"/>
</dbReference>
<dbReference type="InterPro" id="IPR014774">
    <property type="entry name" value="KaiC-like_dom"/>
</dbReference>
<feature type="domain" description="KaiC" evidence="3">
    <location>
        <begin position="6"/>
        <end position="245"/>
    </location>
</feature>
<evidence type="ECO:0000259" key="3">
    <source>
        <dbReference type="PROSITE" id="PS51146"/>
    </source>
</evidence>
<dbReference type="SUPFAM" id="SSF52540">
    <property type="entry name" value="P-loop containing nucleoside triphosphate hydrolases"/>
    <property type="match status" value="1"/>
</dbReference>
<proteinExistence type="predicted"/>
<accession>A0A128A332</accession>
<dbReference type="Proteomes" id="UP000196239">
    <property type="component" value="Chromosome 1"/>
</dbReference>
<evidence type="ECO:0000256" key="2">
    <source>
        <dbReference type="ARBA" id="ARBA00022840"/>
    </source>
</evidence>
<dbReference type="KEGG" id="ndv:NDEV_0962"/>
<dbReference type="PANTHER" id="PTHR43637">
    <property type="entry name" value="UPF0273 PROTEIN TM_0370"/>
    <property type="match status" value="1"/>
</dbReference>
<evidence type="ECO:0000256" key="1">
    <source>
        <dbReference type="ARBA" id="ARBA00022741"/>
    </source>
</evidence>
<evidence type="ECO:0000313" key="5">
    <source>
        <dbReference type="Proteomes" id="UP000196239"/>
    </source>
</evidence>
<dbReference type="InterPro" id="IPR010624">
    <property type="entry name" value="KaiC_dom"/>
</dbReference>
<gene>
    <name evidence="4" type="ORF">NDEV_0962</name>
</gene>
<dbReference type="PANTHER" id="PTHR43637:SF1">
    <property type="entry name" value="UPF0273 PROTEIN TM_0370"/>
    <property type="match status" value="1"/>
</dbReference>